<dbReference type="PANTHER" id="PTHR15184:SF71">
    <property type="entry name" value="ATP SYNTHASE SUBUNIT BETA, MITOCHONDRIAL"/>
    <property type="match status" value="1"/>
</dbReference>
<dbReference type="PROSITE" id="PS00152">
    <property type="entry name" value="ATPASE_ALPHA_BETA"/>
    <property type="match status" value="1"/>
</dbReference>
<dbReference type="InterPro" id="IPR003593">
    <property type="entry name" value="AAA+_ATPase"/>
</dbReference>
<sequence length="487" mass="53270">MTLTAENPTEARGAAGVGRVARVIGPVVDVEFPADQMPDILNALRIRITDAGELDREVTAEVALHVGDNIVRAISLKPTDGMRRGTEVVDTGAPISVPVGDVTKGRVWNVTGDCLNEDLAASGVEIAERWPIHRQAPKFDQLESKTEMLETGIKVLDLLTPYVQGGKIGLFGGAGVGKTVLIQEMIYRIAHNFGGTSVFAGVGERTREGNDLIHEMIEAGVMKDTALVFGQMDEPPGTRLRVALSALTMAEYFRDVENQDVLLFIDNIFRFTQAGSEVSTLLGRMPSAVGYQPNLADEMGQLQERITSTRGHSITSMQAIYVPADDYTDPAPATTFAHLDATTELSRDIASRGLYPAVDPLTSTSRILDPQFVGQQHYDTATRVKQILQRNKELQDIIAILGVDELSEEDKIVVGRARRIQQFLSQNTYMATKFTQIEGSTVPLADTIESFTMICDGEVDHVAEQAFFNVGGMDMVMENWDRIQKEG</sequence>
<evidence type="ECO:0000256" key="5">
    <source>
        <dbReference type="ARBA" id="ARBA00022741"/>
    </source>
</evidence>
<dbReference type="Pfam" id="PF02874">
    <property type="entry name" value="ATP-synt_ab_N"/>
    <property type="match status" value="1"/>
</dbReference>
<evidence type="ECO:0000313" key="15">
    <source>
        <dbReference type="Proteomes" id="UP001434337"/>
    </source>
</evidence>
<evidence type="ECO:0000256" key="11">
    <source>
        <dbReference type="ARBA" id="ARBA00023310"/>
    </source>
</evidence>
<dbReference type="InterPro" id="IPR055190">
    <property type="entry name" value="ATP-synt_VA_C"/>
</dbReference>
<dbReference type="CDD" id="cd18115">
    <property type="entry name" value="ATP-synt_F1_beta_N"/>
    <property type="match status" value="1"/>
</dbReference>
<evidence type="ECO:0000313" key="14">
    <source>
        <dbReference type="EMBL" id="WZW97163.1"/>
    </source>
</evidence>
<dbReference type="NCBIfam" id="TIGR01039">
    <property type="entry name" value="atpD"/>
    <property type="match status" value="1"/>
</dbReference>
<dbReference type="RefSeq" id="WP_232547745.1">
    <property type="nucleotide sequence ID" value="NZ_CP115965.1"/>
</dbReference>
<evidence type="ECO:0000259" key="13">
    <source>
        <dbReference type="SMART" id="SM00382"/>
    </source>
</evidence>
<dbReference type="SUPFAM" id="SSF47917">
    <property type="entry name" value="C-terminal domain of alpha and beta subunits of F1 ATP synthase"/>
    <property type="match status" value="1"/>
</dbReference>
<comment type="function">
    <text evidence="12">Produces ATP from ADP in the presence of a proton gradient across the membrane. The catalytic sites are hosted primarily by the beta subunits.</text>
</comment>
<keyword evidence="5 12" id="KW-0547">Nucleotide-binding</keyword>
<keyword evidence="10 12" id="KW-0139">CF(1)</keyword>
<accession>A0ABZ3C2P7</accession>
<dbReference type="PANTHER" id="PTHR15184">
    <property type="entry name" value="ATP SYNTHASE"/>
    <property type="match status" value="1"/>
</dbReference>
<evidence type="ECO:0000256" key="10">
    <source>
        <dbReference type="ARBA" id="ARBA00023196"/>
    </source>
</evidence>
<feature type="domain" description="AAA+ ATPase" evidence="13">
    <location>
        <begin position="164"/>
        <end position="368"/>
    </location>
</feature>
<keyword evidence="9 12" id="KW-0472">Membrane</keyword>
<dbReference type="InterPro" id="IPR024034">
    <property type="entry name" value="ATPase_F1/V1_b/a_C"/>
</dbReference>
<dbReference type="EC" id="7.1.2.2" evidence="12"/>
<comment type="subcellular location">
    <subcellularLocation>
        <location evidence="12">Cell membrane</location>
        <topology evidence="12">Peripheral membrane protein</topology>
    </subcellularLocation>
    <subcellularLocation>
        <location evidence="1">Membrane</location>
    </subcellularLocation>
</comment>
<dbReference type="Proteomes" id="UP001434337">
    <property type="component" value="Chromosome"/>
</dbReference>
<feature type="binding site" evidence="12">
    <location>
        <begin position="172"/>
        <end position="179"/>
    </location>
    <ligand>
        <name>ATP</name>
        <dbReference type="ChEBI" id="CHEBI:30616"/>
    </ligand>
</feature>
<dbReference type="CDD" id="cd01133">
    <property type="entry name" value="F1-ATPase_beta_CD"/>
    <property type="match status" value="1"/>
</dbReference>
<dbReference type="HAMAP" id="MF_01347">
    <property type="entry name" value="ATP_synth_beta_bact"/>
    <property type="match status" value="1"/>
</dbReference>
<evidence type="ECO:0000256" key="4">
    <source>
        <dbReference type="ARBA" id="ARBA00022475"/>
    </source>
</evidence>
<comment type="similarity">
    <text evidence="2 12">Belongs to the ATPase alpha/beta chains family.</text>
</comment>
<dbReference type="Pfam" id="PF00006">
    <property type="entry name" value="ATP-synt_ab"/>
    <property type="match status" value="1"/>
</dbReference>
<evidence type="ECO:0000256" key="7">
    <source>
        <dbReference type="ARBA" id="ARBA00022967"/>
    </source>
</evidence>
<keyword evidence="7 12" id="KW-1278">Translocase</keyword>
<evidence type="ECO:0000256" key="9">
    <source>
        <dbReference type="ARBA" id="ARBA00023136"/>
    </source>
</evidence>
<gene>
    <name evidence="12 14" type="primary">atpD</name>
    <name evidence="14" type="ORF">PCC79_09540</name>
</gene>
<keyword evidence="3 12" id="KW-0813">Transport</keyword>
<dbReference type="Gene3D" id="1.10.1140.10">
    <property type="entry name" value="Bovine Mitochondrial F1-atpase, Atp Synthase Beta Chain, Chain D, domain 3"/>
    <property type="match status" value="1"/>
</dbReference>
<reference evidence="14 15" key="1">
    <citation type="journal article" date="2023" name="Environ Microbiome">
        <title>A coral-associated actinobacterium mitigates coral bleaching under heat stress.</title>
        <authorList>
            <person name="Li J."/>
            <person name="Zou Y."/>
            <person name="Li Q."/>
            <person name="Zhang J."/>
            <person name="Bourne D.G."/>
            <person name="Lyu Y."/>
            <person name="Liu C."/>
            <person name="Zhang S."/>
        </authorList>
    </citation>
    <scope>NUCLEOTIDE SEQUENCE [LARGE SCALE GENOMIC DNA]</scope>
    <source>
        <strain evidence="14 15">SCSIO 13291</strain>
    </source>
</reference>
<keyword evidence="15" id="KW-1185">Reference proteome</keyword>
<comment type="catalytic activity">
    <reaction evidence="12">
        <text>ATP + H2O + 4 H(+)(in) = ADP + phosphate + 5 H(+)(out)</text>
        <dbReference type="Rhea" id="RHEA:57720"/>
        <dbReference type="ChEBI" id="CHEBI:15377"/>
        <dbReference type="ChEBI" id="CHEBI:15378"/>
        <dbReference type="ChEBI" id="CHEBI:30616"/>
        <dbReference type="ChEBI" id="CHEBI:43474"/>
        <dbReference type="ChEBI" id="CHEBI:456216"/>
        <dbReference type="EC" id="7.1.2.2"/>
    </reaction>
</comment>
<keyword evidence="6 12" id="KW-0067">ATP-binding</keyword>
<dbReference type="SMART" id="SM00382">
    <property type="entry name" value="AAA"/>
    <property type="match status" value="1"/>
</dbReference>
<dbReference type="SUPFAM" id="SSF52540">
    <property type="entry name" value="P-loop containing nucleoside triphosphate hydrolases"/>
    <property type="match status" value="1"/>
</dbReference>
<proteinExistence type="inferred from homology"/>
<evidence type="ECO:0000256" key="2">
    <source>
        <dbReference type="ARBA" id="ARBA00008936"/>
    </source>
</evidence>
<keyword evidence="12" id="KW-0375">Hydrogen ion transport</keyword>
<protein>
    <recommendedName>
        <fullName evidence="12">ATP synthase subunit beta</fullName>
        <ecNumber evidence="12">7.1.2.2</ecNumber>
    </recommendedName>
    <alternativeName>
        <fullName evidence="12">ATP synthase F1 sector subunit beta</fullName>
    </alternativeName>
    <alternativeName>
        <fullName evidence="12">F-ATPase subunit beta</fullName>
    </alternativeName>
</protein>
<dbReference type="SUPFAM" id="SSF50615">
    <property type="entry name" value="N-terminal domain of alpha and beta subunits of F1 ATP synthase"/>
    <property type="match status" value="1"/>
</dbReference>
<dbReference type="InterPro" id="IPR027417">
    <property type="entry name" value="P-loop_NTPase"/>
</dbReference>
<keyword evidence="11 12" id="KW-0066">ATP synthesis</keyword>
<keyword evidence="8 12" id="KW-0406">Ion transport</keyword>
<dbReference type="InterPro" id="IPR020003">
    <property type="entry name" value="ATPase_a/bsu_AS"/>
</dbReference>
<evidence type="ECO:0000256" key="1">
    <source>
        <dbReference type="ARBA" id="ARBA00004370"/>
    </source>
</evidence>
<keyword evidence="4 12" id="KW-1003">Cell membrane</keyword>
<dbReference type="CDD" id="cd18110">
    <property type="entry name" value="ATP-synt_F1_beta_C"/>
    <property type="match status" value="1"/>
</dbReference>
<organism evidence="14 15">
    <name type="scientific">Propioniciclava soli</name>
    <dbReference type="NCBI Taxonomy" id="2775081"/>
    <lineage>
        <taxon>Bacteria</taxon>
        <taxon>Bacillati</taxon>
        <taxon>Actinomycetota</taxon>
        <taxon>Actinomycetes</taxon>
        <taxon>Propionibacteriales</taxon>
        <taxon>Propionibacteriaceae</taxon>
        <taxon>Propioniciclava</taxon>
    </lineage>
</organism>
<dbReference type="EMBL" id="CP115965">
    <property type="protein sequence ID" value="WZW97163.1"/>
    <property type="molecule type" value="Genomic_DNA"/>
</dbReference>
<dbReference type="Gene3D" id="3.40.50.300">
    <property type="entry name" value="P-loop containing nucleotide triphosphate hydrolases"/>
    <property type="match status" value="1"/>
</dbReference>
<dbReference type="InterPro" id="IPR000194">
    <property type="entry name" value="ATPase_F1/V1/A1_a/bsu_nucl-bd"/>
</dbReference>
<evidence type="ECO:0000256" key="8">
    <source>
        <dbReference type="ARBA" id="ARBA00023065"/>
    </source>
</evidence>
<dbReference type="InterPro" id="IPR004100">
    <property type="entry name" value="ATPase_F1/V1/A1_a/bsu_N"/>
</dbReference>
<evidence type="ECO:0000256" key="3">
    <source>
        <dbReference type="ARBA" id="ARBA00022448"/>
    </source>
</evidence>
<dbReference type="InterPro" id="IPR050053">
    <property type="entry name" value="ATPase_alpha/beta_chains"/>
</dbReference>
<dbReference type="InterPro" id="IPR036121">
    <property type="entry name" value="ATPase_F1/V1/A1_a/bsu_N_sf"/>
</dbReference>
<name>A0ABZ3C2P7_9ACTN</name>
<dbReference type="InterPro" id="IPR005722">
    <property type="entry name" value="ATP_synth_F1_bsu"/>
</dbReference>
<dbReference type="Pfam" id="PF22919">
    <property type="entry name" value="ATP-synt_VA_C"/>
    <property type="match status" value="1"/>
</dbReference>
<dbReference type="Gene3D" id="2.40.10.170">
    <property type="match status" value="1"/>
</dbReference>
<evidence type="ECO:0000256" key="6">
    <source>
        <dbReference type="ARBA" id="ARBA00022840"/>
    </source>
</evidence>
<evidence type="ECO:0000256" key="12">
    <source>
        <dbReference type="HAMAP-Rule" id="MF_01347"/>
    </source>
</evidence>